<evidence type="ECO:0000256" key="7">
    <source>
        <dbReference type="ARBA" id="ARBA00022989"/>
    </source>
</evidence>
<evidence type="ECO:0000256" key="4">
    <source>
        <dbReference type="ARBA" id="ARBA00022597"/>
    </source>
</evidence>
<keyword evidence="11" id="KW-1185">Reference proteome</keyword>
<keyword evidence="3" id="KW-1003">Cell membrane</keyword>
<keyword evidence="8 9" id="KW-0472">Membrane</keyword>
<evidence type="ECO:0000313" key="11">
    <source>
        <dbReference type="Proteomes" id="UP000322876"/>
    </source>
</evidence>
<feature type="transmembrane region" description="Helical" evidence="9">
    <location>
        <begin position="92"/>
        <end position="112"/>
    </location>
</feature>
<evidence type="ECO:0000256" key="5">
    <source>
        <dbReference type="ARBA" id="ARBA00022683"/>
    </source>
</evidence>
<feature type="transmembrane region" description="Helical" evidence="9">
    <location>
        <begin position="179"/>
        <end position="196"/>
    </location>
</feature>
<accession>A0A5A8F2M8</accession>
<keyword evidence="5" id="KW-0598">Phosphotransferase system</keyword>
<evidence type="ECO:0000256" key="8">
    <source>
        <dbReference type="ARBA" id="ARBA00023136"/>
    </source>
</evidence>
<keyword evidence="6 9" id="KW-0812">Transmembrane</keyword>
<feature type="transmembrane region" description="Helical" evidence="9">
    <location>
        <begin position="203"/>
        <end position="219"/>
    </location>
</feature>
<proteinExistence type="predicted"/>
<evidence type="ECO:0000313" key="10">
    <source>
        <dbReference type="EMBL" id="KAA0258202.1"/>
    </source>
</evidence>
<keyword evidence="4" id="KW-0762">Sugar transport</keyword>
<evidence type="ECO:0000256" key="3">
    <source>
        <dbReference type="ARBA" id="ARBA00022475"/>
    </source>
</evidence>
<feature type="transmembrane region" description="Helical" evidence="9">
    <location>
        <begin position="133"/>
        <end position="159"/>
    </location>
</feature>
<sequence length="220" mass="25465">MKYLFLFFLSGLISVDRNSALNIMVSRPILIALIVGLILGNLTMCLLLGTIFELIGLIDLPVGTHVPRDDSFMCYVGCFMVNFGNIDNIFKLFILLLLLIAASYPVTFTDTLTRRLNQSIFLKNKIKWYNFPITRVLLWGVLISFLRGVIIYNLLFFVIYFVYNQIVTINLNYMFDRNVLNYLILLICFLSGYLIRFLSFKSLVKYIIFVTGIIFGWLII</sequence>
<dbReference type="RefSeq" id="WP_149266522.1">
    <property type="nucleotide sequence ID" value="NZ_VFJB01000005.1"/>
</dbReference>
<dbReference type="InterPro" id="IPR004700">
    <property type="entry name" value="PTS_IIC_man"/>
</dbReference>
<dbReference type="Proteomes" id="UP000322876">
    <property type="component" value="Unassembled WGS sequence"/>
</dbReference>
<name>A0A5A8F2M8_9BACT</name>
<gene>
    <name evidence="10" type="ORF">FHQ18_07355</name>
</gene>
<dbReference type="GO" id="GO:0005886">
    <property type="term" value="C:plasma membrane"/>
    <property type="evidence" value="ECO:0007669"/>
    <property type="project" value="UniProtKB-SubCell"/>
</dbReference>
<dbReference type="GO" id="GO:0009401">
    <property type="term" value="P:phosphoenolpyruvate-dependent sugar phosphotransferase system"/>
    <property type="evidence" value="ECO:0007669"/>
    <property type="project" value="UniProtKB-KW"/>
</dbReference>
<evidence type="ECO:0008006" key="12">
    <source>
        <dbReference type="Google" id="ProtNLM"/>
    </source>
</evidence>
<organism evidence="10 11">
    <name type="scientific">Deferribacter autotrophicus</name>
    <dbReference type="NCBI Taxonomy" id="500465"/>
    <lineage>
        <taxon>Bacteria</taxon>
        <taxon>Pseudomonadati</taxon>
        <taxon>Deferribacterota</taxon>
        <taxon>Deferribacteres</taxon>
        <taxon>Deferribacterales</taxon>
        <taxon>Deferribacteraceae</taxon>
        <taxon>Deferribacter</taxon>
    </lineage>
</organism>
<comment type="subcellular location">
    <subcellularLocation>
        <location evidence="1">Cell membrane</location>
        <topology evidence="1">Multi-pass membrane protein</topology>
    </subcellularLocation>
</comment>
<evidence type="ECO:0000256" key="6">
    <source>
        <dbReference type="ARBA" id="ARBA00022692"/>
    </source>
</evidence>
<evidence type="ECO:0000256" key="9">
    <source>
        <dbReference type="SAM" id="Phobius"/>
    </source>
</evidence>
<reference evidence="10 11" key="1">
    <citation type="submission" date="2019-06" db="EMBL/GenBank/DDBJ databases">
        <title>Genomic insights into carbon and energy metabolism of Deferribacter autotrophicus revealed new metabolic traits in the phylum Deferribacteres.</title>
        <authorList>
            <person name="Slobodkin A.I."/>
            <person name="Slobodkina G.B."/>
            <person name="Allioux M."/>
            <person name="Alain K."/>
            <person name="Jebbar M."/>
            <person name="Shadrin V."/>
            <person name="Kublanov I.V."/>
            <person name="Toshchakov S.V."/>
            <person name="Bonch-Osmolovskaya E.A."/>
        </authorList>
    </citation>
    <scope>NUCLEOTIDE SEQUENCE [LARGE SCALE GENOMIC DNA]</scope>
    <source>
        <strain evidence="10 11">SL50</strain>
    </source>
</reference>
<feature type="transmembrane region" description="Helical" evidence="9">
    <location>
        <begin position="29"/>
        <end position="58"/>
    </location>
</feature>
<keyword evidence="7 9" id="KW-1133">Transmembrane helix</keyword>
<keyword evidence="2" id="KW-0813">Transport</keyword>
<evidence type="ECO:0000256" key="1">
    <source>
        <dbReference type="ARBA" id="ARBA00004651"/>
    </source>
</evidence>
<dbReference type="Pfam" id="PF03609">
    <property type="entry name" value="EII-Sor"/>
    <property type="match status" value="1"/>
</dbReference>
<dbReference type="EMBL" id="VFJB01000005">
    <property type="protein sequence ID" value="KAA0258202.1"/>
    <property type="molecule type" value="Genomic_DNA"/>
</dbReference>
<dbReference type="OrthoDB" id="9788645at2"/>
<comment type="caution">
    <text evidence="10">The sequence shown here is derived from an EMBL/GenBank/DDBJ whole genome shotgun (WGS) entry which is preliminary data.</text>
</comment>
<evidence type="ECO:0000256" key="2">
    <source>
        <dbReference type="ARBA" id="ARBA00022448"/>
    </source>
</evidence>
<dbReference type="AlphaFoldDB" id="A0A5A8F2M8"/>
<protein>
    <recommendedName>
        <fullName evidence="12">PTS sugar transporter subunit IIC</fullName>
    </recommendedName>
</protein>